<evidence type="ECO:0000256" key="5">
    <source>
        <dbReference type="ARBA" id="ARBA00024416"/>
    </source>
</evidence>
<keyword evidence="1" id="KW-0328">Glycosyltransferase</keyword>
<dbReference type="InterPro" id="IPR016633">
    <property type="entry name" value="EarP"/>
</dbReference>
<evidence type="ECO:0000313" key="8">
    <source>
        <dbReference type="EMBL" id="OZI54433.1"/>
    </source>
</evidence>
<comment type="function">
    <text evidence="3">Protein-arginine rhamnosyltransferase that catalyzes the transfer of a single rhamnose to elongation factor P (EF-P) on 'Lys-32', a modification required for EF-P-dependent rescue of polyproline stalled ribosomes.</text>
</comment>
<name>A0A261U0P1_9BORD</name>
<evidence type="ECO:0000256" key="7">
    <source>
        <dbReference type="ARBA" id="ARBA00048472"/>
    </source>
</evidence>
<comment type="catalytic activity">
    <reaction evidence="7">
        <text>dTDP-beta-L-rhamnose + L-arginyl-[protein] = N(omega)-(alpha-L-rhamnosyl)-L-arginyl-[protein] + dTDP + H(+)</text>
        <dbReference type="Rhea" id="RHEA:66692"/>
        <dbReference type="Rhea" id="RHEA-COMP:10532"/>
        <dbReference type="Rhea" id="RHEA-COMP:17096"/>
        <dbReference type="ChEBI" id="CHEBI:15378"/>
        <dbReference type="ChEBI" id="CHEBI:29965"/>
        <dbReference type="ChEBI" id="CHEBI:57510"/>
        <dbReference type="ChEBI" id="CHEBI:58369"/>
        <dbReference type="ChEBI" id="CHEBI:167445"/>
    </reaction>
    <physiologicalReaction direction="left-to-right" evidence="7">
        <dbReference type="Rhea" id="RHEA:66693"/>
    </physiologicalReaction>
</comment>
<dbReference type="PIRSF" id="PIRSF015557">
    <property type="entry name" value="UCP015557"/>
    <property type="match status" value="1"/>
</dbReference>
<gene>
    <name evidence="8" type="ORF">CAL20_18340</name>
</gene>
<accession>A0A261U0P1</accession>
<evidence type="ECO:0000313" key="9">
    <source>
        <dbReference type="Proteomes" id="UP000216885"/>
    </source>
</evidence>
<dbReference type="AlphaFoldDB" id="A0A261U0P1"/>
<protein>
    <recommendedName>
        <fullName evidence="5">Protein-arginine rhamnosyltransferase</fullName>
    </recommendedName>
    <alternativeName>
        <fullName evidence="6">EF-P arginine rhamnosyltransferase</fullName>
    </alternativeName>
</protein>
<sequence length="396" mass="43495">MQADIFCRVVDNYGDIGVCWRLARRMAQGHGWSIRLWVDDLRAFARIQPGITADAARQMFDGIDVVHWTPEPPGLEPGDVVIEAFACDPPSAFVHAMQQRLHSGQAQPPIWINLEYLSAEPWIESCHGLSSQRPDGLTKYFFFPGFTPATGGLLREPGLSAERDSFQASHDEQERFLRGLGLGDDVLKHWHTGARLVSLFCYPEAPVAALVKALTDDTRPTLLLVPEGVAPSLEQTLAAGAHVRIARVPFVPQPDFDRLLWCADLNFVRGEDSLVRAAWAARPLVWQIYPQDENVHLEKLEAWLTRYPAPAEAQAAIRAWNAPLPDDGGVHGDPGAVAQAPDMGLATTVAALGAALLSPAWANWQDAARDWDAAQAARPDLGDSLAEFCAKLSRKR</sequence>
<comment type="caution">
    <text evidence="8">The sequence shown here is derived from an EMBL/GenBank/DDBJ whole genome shotgun (WGS) entry which is preliminary data.</text>
</comment>
<dbReference type="RefSeq" id="WP_094838585.1">
    <property type="nucleotide sequence ID" value="NZ_NEVQ01000017.1"/>
</dbReference>
<evidence type="ECO:0000256" key="6">
    <source>
        <dbReference type="ARBA" id="ARBA00030025"/>
    </source>
</evidence>
<evidence type="ECO:0000256" key="4">
    <source>
        <dbReference type="ARBA" id="ARBA00024346"/>
    </source>
</evidence>
<dbReference type="NCBIfam" id="TIGR03837">
    <property type="entry name" value="efp_Arg_rhamno"/>
    <property type="match status" value="1"/>
</dbReference>
<dbReference type="GO" id="GO:0106361">
    <property type="term" value="F:protein-arginine rhamnosyltransferase activity"/>
    <property type="evidence" value="ECO:0007669"/>
    <property type="project" value="InterPro"/>
</dbReference>
<dbReference type="Pfam" id="PF10093">
    <property type="entry name" value="EarP"/>
    <property type="match status" value="1"/>
</dbReference>
<evidence type="ECO:0000256" key="1">
    <source>
        <dbReference type="ARBA" id="ARBA00022676"/>
    </source>
</evidence>
<organism evidence="8 9">
    <name type="scientific">Bordetella genomosp. 4</name>
    <dbReference type="NCBI Taxonomy" id="463044"/>
    <lineage>
        <taxon>Bacteria</taxon>
        <taxon>Pseudomonadati</taxon>
        <taxon>Pseudomonadota</taxon>
        <taxon>Betaproteobacteria</taxon>
        <taxon>Burkholderiales</taxon>
        <taxon>Alcaligenaceae</taxon>
        <taxon>Bordetella</taxon>
    </lineage>
</organism>
<evidence type="ECO:0000256" key="2">
    <source>
        <dbReference type="ARBA" id="ARBA00022679"/>
    </source>
</evidence>
<dbReference type="Proteomes" id="UP000216885">
    <property type="component" value="Unassembled WGS sequence"/>
</dbReference>
<keyword evidence="9" id="KW-1185">Reference proteome</keyword>
<comment type="similarity">
    <text evidence="4">Belongs to the glycosyltransferase 104 family.</text>
</comment>
<dbReference type="EMBL" id="NEVQ01000017">
    <property type="protein sequence ID" value="OZI54433.1"/>
    <property type="molecule type" value="Genomic_DNA"/>
</dbReference>
<evidence type="ECO:0000256" key="3">
    <source>
        <dbReference type="ARBA" id="ARBA00024303"/>
    </source>
</evidence>
<proteinExistence type="inferred from homology"/>
<keyword evidence="2" id="KW-0808">Transferase</keyword>
<reference evidence="8 9" key="1">
    <citation type="submission" date="2017-05" db="EMBL/GenBank/DDBJ databases">
        <title>Complete and WGS of Bordetella genogroups.</title>
        <authorList>
            <person name="Spilker T."/>
            <person name="LiPuma J."/>
        </authorList>
    </citation>
    <scope>NUCLEOTIDE SEQUENCE [LARGE SCALE GENOMIC DNA]</scope>
    <source>
        <strain evidence="8 9">AU9919</strain>
    </source>
</reference>